<dbReference type="GO" id="GO:0004497">
    <property type="term" value="F:monooxygenase activity"/>
    <property type="evidence" value="ECO:0007669"/>
    <property type="project" value="UniProtKB-KW"/>
</dbReference>
<evidence type="ECO:0000313" key="2">
    <source>
        <dbReference type="EMBL" id="MBC5616092.1"/>
    </source>
</evidence>
<gene>
    <name evidence="2" type="ORF">H8S08_03540</name>
</gene>
<dbReference type="InterPro" id="IPR011008">
    <property type="entry name" value="Dimeric_a/b-barrel"/>
</dbReference>
<reference evidence="2 3" key="1">
    <citation type="submission" date="2020-08" db="EMBL/GenBank/DDBJ databases">
        <title>Genome public.</title>
        <authorList>
            <person name="Liu C."/>
            <person name="Sun Q."/>
        </authorList>
    </citation>
    <scope>NUCLEOTIDE SEQUENCE [LARGE SCALE GENOMIC DNA]</scope>
    <source>
        <strain evidence="2 3">New-7</strain>
    </source>
</reference>
<evidence type="ECO:0000259" key="1">
    <source>
        <dbReference type="PROSITE" id="PS51725"/>
    </source>
</evidence>
<dbReference type="Pfam" id="PF03992">
    <property type="entry name" value="ABM"/>
    <property type="match status" value="1"/>
</dbReference>
<dbReference type="InterPro" id="IPR050744">
    <property type="entry name" value="AI-2_Isomerase_LsrG"/>
</dbReference>
<dbReference type="Proteomes" id="UP000636891">
    <property type="component" value="Unassembled WGS sequence"/>
</dbReference>
<name>A0ABR7CKI8_9BACT</name>
<organism evidence="2 3">
    <name type="scientific">Alistipes hominis</name>
    <dbReference type="NCBI Taxonomy" id="2763015"/>
    <lineage>
        <taxon>Bacteria</taxon>
        <taxon>Pseudomonadati</taxon>
        <taxon>Bacteroidota</taxon>
        <taxon>Bacteroidia</taxon>
        <taxon>Bacteroidales</taxon>
        <taxon>Rikenellaceae</taxon>
        <taxon>Alistipes</taxon>
    </lineage>
</organism>
<dbReference type="PROSITE" id="PS51725">
    <property type="entry name" value="ABM"/>
    <property type="match status" value="1"/>
</dbReference>
<dbReference type="RefSeq" id="WP_055202445.1">
    <property type="nucleotide sequence ID" value="NZ_JACOOK010000002.1"/>
</dbReference>
<keyword evidence="2" id="KW-0560">Oxidoreductase</keyword>
<dbReference type="Gene3D" id="3.30.70.100">
    <property type="match status" value="1"/>
</dbReference>
<dbReference type="PANTHER" id="PTHR33336:SF15">
    <property type="entry name" value="ABM DOMAIN-CONTAINING PROTEIN"/>
    <property type="match status" value="1"/>
</dbReference>
<keyword evidence="2" id="KW-0503">Monooxygenase</keyword>
<accession>A0ABR7CKI8</accession>
<protein>
    <submittedName>
        <fullName evidence="2">Antibiotic biosynthesis monooxygenase</fullName>
    </submittedName>
</protein>
<sequence>MINIIVTITVSEENRPQVLPLLEALTTASQQESGNISYEFYLHPTDPMRLAIIEVWQNAEVLAEHEATKHFTTLLPQIEKLSVGIDIQKFDAEPID</sequence>
<keyword evidence="3" id="KW-1185">Reference proteome</keyword>
<proteinExistence type="predicted"/>
<dbReference type="InterPro" id="IPR007138">
    <property type="entry name" value="ABM_dom"/>
</dbReference>
<feature type="domain" description="ABM" evidence="1">
    <location>
        <begin position="2"/>
        <end position="90"/>
    </location>
</feature>
<comment type="caution">
    <text evidence="2">The sequence shown here is derived from an EMBL/GenBank/DDBJ whole genome shotgun (WGS) entry which is preliminary data.</text>
</comment>
<dbReference type="SUPFAM" id="SSF54909">
    <property type="entry name" value="Dimeric alpha+beta barrel"/>
    <property type="match status" value="1"/>
</dbReference>
<evidence type="ECO:0000313" key="3">
    <source>
        <dbReference type="Proteomes" id="UP000636891"/>
    </source>
</evidence>
<dbReference type="PANTHER" id="PTHR33336">
    <property type="entry name" value="QUINOL MONOOXYGENASE YGIN-RELATED"/>
    <property type="match status" value="1"/>
</dbReference>
<dbReference type="EMBL" id="JACOOK010000002">
    <property type="protein sequence ID" value="MBC5616092.1"/>
    <property type="molecule type" value="Genomic_DNA"/>
</dbReference>